<dbReference type="Proteomes" id="UP000887569">
    <property type="component" value="Unplaced"/>
</dbReference>
<evidence type="ECO:0000313" key="2">
    <source>
        <dbReference type="WBParaSite" id="PgR018_g098_t04"/>
    </source>
</evidence>
<organism evidence="1 2">
    <name type="scientific">Parascaris univalens</name>
    <name type="common">Nematode worm</name>
    <dbReference type="NCBI Taxonomy" id="6257"/>
    <lineage>
        <taxon>Eukaryota</taxon>
        <taxon>Metazoa</taxon>
        <taxon>Ecdysozoa</taxon>
        <taxon>Nematoda</taxon>
        <taxon>Chromadorea</taxon>
        <taxon>Rhabditida</taxon>
        <taxon>Spirurina</taxon>
        <taxon>Ascaridomorpha</taxon>
        <taxon>Ascaridoidea</taxon>
        <taxon>Ascarididae</taxon>
        <taxon>Parascaris</taxon>
    </lineage>
</organism>
<reference evidence="2" key="1">
    <citation type="submission" date="2022-11" db="UniProtKB">
        <authorList>
            <consortium name="WormBaseParasite"/>
        </authorList>
    </citation>
    <scope>IDENTIFICATION</scope>
</reference>
<keyword evidence="1" id="KW-1185">Reference proteome</keyword>
<dbReference type="AlphaFoldDB" id="A0A915AWV0"/>
<protein>
    <submittedName>
        <fullName evidence="2">Uncharacterized protein</fullName>
    </submittedName>
</protein>
<evidence type="ECO:0000313" key="1">
    <source>
        <dbReference type="Proteomes" id="UP000887569"/>
    </source>
</evidence>
<proteinExistence type="predicted"/>
<sequence length="74" mass="8920">MRIILLFRDFFKSLHFSIEMNSLLPLRLQFIQDGYNVGILEGSNSKKFETDFDVVRLRFEWRIKKVRSMVEFSS</sequence>
<accession>A0A915AWV0</accession>
<dbReference type="WBParaSite" id="PgR018_g098_t04">
    <property type="protein sequence ID" value="PgR018_g098_t04"/>
    <property type="gene ID" value="PgR018_g098"/>
</dbReference>
<name>A0A915AWV0_PARUN</name>